<comment type="caution">
    <text evidence="1">The sequence shown here is derived from an EMBL/GenBank/DDBJ whole genome shotgun (WGS) entry which is preliminary data.</text>
</comment>
<dbReference type="EMBL" id="AAFW02000040">
    <property type="protein sequence ID" value="EDN63289.1"/>
    <property type="molecule type" value="Genomic_DNA"/>
</dbReference>
<name>A6ZPS9_YEAS7</name>
<evidence type="ECO:0000313" key="1">
    <source>
        <dbReference type="EMBL" id="EDN63289.1"/>
    </source>
</evidence>
<dbReference type="Proteomes" id="UP000007060">
    <property type="component" value="Unassembled WGS sequence"/>
</dbReference>
<proteinExistence type="predicted"/>
<dbReference type="SMR" id="A6ZPS9"/>
<dbReference type="AlphaFoldDB" id="A6ZPS9"/>
<reference evidence="1 2" key="1">
    <citation type="journal article" date="2007" name="Proc. Natl. Acad. Sci. U.S.A.">
        <title>Genome sequencing and comparative analysis of Saccharomyces cerevisiae strain YJM789.</title>
        <authorList>
            <person name="Wei W."/>
            <person name="McCusker J.H."/>
            <person name="Hyman R.W."/>
            <person name="Jones T."/>
            <person name="Ning Y."/>
            <person name="Cao Z."/>
            <person name="Gu Z."/>
            <person name="Bruno D."/>
            <person name="Miranda M."/>
            <person name="Nguyen M."/>
            <person name="Wilhelmy J."/>
            <person name="Komp C."/>
            <person name="Tamse R."/>
            <person name="Wang X."/>
            <person name="Jia P."/>
            <person name="Luedi P."/>
            <person name="Oefner P.J."/>
            <person name="David L."/>
            <person name="Dietrich F.S."/>
            <person name="Li Y."/>
            <person name="Davis R.W."/>
            <person name="Steinmetz L.M."/>
        </authorList>
    </citation>
    <scope>NUCLEOTIDE SEQUENCE [LARGE SCALE GENOMIC DNA]</scope>
    <source>
        <strain evidence="1 2">YJM789</strain>
    </source>
</reference>
<evidence type="ECO:0000313" key="2">
    <source>
        <dbReference type="Proteomes" id="UP000007060"/>
    </source>
</evidence>
<accession>A6ZPS9</accession>
<organism evidence="1 2">
    <name type="scientific">Saccharomyces cerevisiae (strain YJM789)</name>
    <name type="common">Baker's yeast</name>
    <dbReference type="NCBI Taxonomy" id="307796"/>
    <lineage>
        <taxon>Eukaryota</taxon>
        <taxon>Fungi</taxon>
        <taxon>Dikarya</taxon>
        <taxon>Ascomycota</taxon>
        <taxon>Saccharomycotina</taxon>
        <taxon>Saccharomycetes</taxon>
        <taxon>Saccharomycetales</taxon>
        <taxon>Saccharomycetaceae</taxon>
        <taxon>Saccharomyces</taxon>
    </lineage>
</organism>
<gene>
    <name evidence="1" type="ORF">SCY_2890</name>
</gene>
<dbReference type="HOGENOM" id="CLU_3224924_0_0_1"/>
<protein>
    <submittedName>
        <fullName evidence="1">Conserved protein</fullName>
    </submittedName>
</protein>
<sequence>MKIKISIEISLSLLSEHYKRNENCISNMLVIGEGPRGETIVERF</sequence>